<gene>
    <name evidence="3" type="ORF">HDF10_002968</name>
</gene>
<keyword evidence="1" id="KW-0732">Signal</keyword>
<dbReference type="AlphaFoldDB" id="A0A7W8JBP2"/>
<protein>
    <submittedName>
        <fullName evidence="3">Damage-inducible protein DinB</fullName>
    </submittedName>
</protein>
<feature type="domain" description="DinB-like" evidence="2">
    <location>
        <begin position="53"/>
        <end position="162"/>
    </location>
</feature>
<evidence type="ECO:0000259" key="2">
    <source>
        <dbReference type="Pfam" id="PF12867"/>
    </source>
</evidence>
<dbReference type="Proteomes" id="UP000569092">
    <property type="component" value="Unassembled WGS sequence"/>
</dbReference>
<reference evidence="3 4" key="1">
    <citation type="submission" date="2020-08" db="EMBL/GenBank/DDBJ databases">
        <title>Genomic Encyclopedia of Type Strains, Phase IV (KMG-V): Genome sequencing to study the core and pangenomes of soil and plant-associated prokaryotes.</title>
        <authorList>
            <person name="Whitman W."/>
        </authorList>
    </citation>
    <scope>NUCLEOTIDE SEQUENCE [LARGE SCALE GENOMIC DNA]</scope>
    <source>
        <strain evidence="3 4">M8US30</strain>
    </source>
</reference>
<name>A0A7W8JBP2_9BACT</name>
<feature type="chain" id="PRO_5030842251" evidence="1">
    <location>
        <begin position="22"/>
        <end position="179"/>
    </location>
</feature>
<dbReference type="SUPFAM" id="SSF109854">
    <property type="entry name" value="DinB/YfiT-like putative metalloenzymes"/>
    <property type="match status" value="1"/>
</dbReference>
<evidence type="ECO:0000256" key="1">
    <source>
        <dbReference type="SAM" id="SignalP"/>
    </source>
</evidence>
<dbReference type="Pfam" id="PF12867">
    <property type="entry name" value="DinB_2"/>
    <property type="match status" value="1"/>
</dbReference>
<evidence type="ECO:0000313" key="4">
    <source>
        <dbReference type="Proteomes" id="UP000569092"/>
    </source>
</evidence>
<evidence type="ECO:0000313" key="3">
    <source>
        <dbReference type="EMBL" id="MBB5344982.1"/>
    </source>
</evidence>
<proteinExistence type="predicted"/>
<organism evidence="3 4">
    <name type="scientific">Tunturiibacter lichenicola</name>
    <dbReference type="NCBI Taxonomy" id="2051959"/>
    <lineage>
        <taxon>Bacteria</taxon>
        <taxon>Pseudomonadati</taxon>
        <taxon>Acidobacteriota</taxon>
        <taxon>Terriglobia</taxon>
        <taxon>Terriglobales</taxon>
        <taxon>Acidobacteriaceae</taxon>
        <taxon>Tunturiibacter</taxon>
    </lineage>
</organism>
<accession>A0A7W8JBP2</accession>
<sequence length="179" mass="19911">MRRVLVGLVVFVVAASSFALGQQEKPMTLKAVLLEQLRTTHNKAEWFVPANTAVAGLTPAQASWTDKSGNHSVGQLANHLVFWDRDMLAKFKGETPAKFDGNNDETFNNFDAKSWETTVKQLDQVMTDWESAVEAADDAKISLWASRIAHVGTHNAYHIGQMVYVRKLQGVWDPNKGVK</sequence>
<dbReference type="InterPro" id="IPR024775">
    <property type="entry name" value="DinB-like"/>
</dbReference>
<dbReference type="Gene3D" id="1.20.120.450">
    <property type="entry name" value="dinb family like domain"/>
    <property type="match status" value="1"/>
</dbReference>
<dbReference type="InterPro" id="IPR034660">
    <property type="entry name" value="DinB/YfiT-like"/>
</dbReference>
<feature type="signal peptide" evidence="1">
    <location>
        <begin position="1"/>
        <end position="21"/>
    </location>
</feature>
<dbReference type="EMBL" id="JACHDZ010000004">
    <property type="protein sequence ID" value="MBB5344982.1"/>
    <property type="molecule type" value="Genomic_DNA"/>
</dbReference>
<comment type="caution">
    <text evidence="3">The sequence shown here is derived from an EMBL/GenBank/DDBJ whole genome shotgun (WGS) entry which is preliminary data.</text>
</comment>